<evidence type="ECO:0000256" key="9">
    <source>
        <dbReference type="SAM" id="Phobius"/>
    </source>
</evidence>
<dbReference type="SMART" id="SM00388">
    <property type="entry name" value="HisKA"/>
    <property type="match status" value="1"/>
</dbReference>
<keyword evidence="5" id="KW-0808">Transferase</keyword>
<evidence type="ECO:0000256" key="3">
    <source>
        <dbReference type="ARBA" id="ARBA00012438"/>
    </source>
</evidence>
<dbReference type="InterPro" id="IPR003661">
    <property type="entry name" value="HisK_dim/P_dom"/>
</dbReference>
<dbReference type="InterPro" id="IPR004358">
    <property type="entry name" value="Sig_transdc_His_kin-like_C"/>
</dbReference>
<evidence type="ECO:0000256" key="5">
    <source>
        <dbReference type="ARBA" id="ARBA00022679"/>
    </source>
</evidence>
<dbReference type="Gene3D" id="3.30.565.10">
    <property type="entry name" value="Histidine kinase-like ATPase, C-terminal domain"/>
    <property type="match status" value="1"/>
</dbReference>
<evidence type="ECO:0000313" key="12">
    <source>
        <dbReference type="Proteomes" id="UP001323798"/>
    </source>
</evidence>
<protein>
    <recommendedName>
        <fullName evidence="8">Sensor-like histidine kinase SenX3</fullName>
        <ecNumber evidence="3">2.7.13.3</ecNumber>
    </recommendedName>
</protein>
<keyword evidence="4" id="KW-0597">Phosphoprotein</keyword>
<feature type="transmembrane region" description="Helical" evidence="9">
    <location>
        <begin position="41"/>
        <end position="64"/>
    </location>
</feature>
<dbReference type="InterPro" id="IPR005467">
    <property type="entry name" value="His_kinase_dom"/>
</dbReference>
<dbReference type="EMBL" id="CP139368">
    <property type="protein sequence ID" value="WPR90301.1"/>
    <property type="molecule type" value="Genomic_DNA"/>
</dbReference>
<keyword evidence="9" id="KW-0472">Membrane</keyword>
<evidence type="ECO:0000256" key="6">
    <source>
        <dbReference type="ARBA" id="ARBA00022777"/>
    </source>
</evidence>
<dbReference type="GO" id="GO:0016301">
    <property type="term" value="F:kinase activity"/>
    <property type="evidence" value="ECO:0007669"/>
    <property type="project" value="UniProtKB-KW"/>
</dbReference>
<dbReference type="Proteomes" id="UP001323798">
    <property type="component" value="Chromosome"/>
</dbReference>
<dbReference type="PANTHER" id="PTHR45453">
    <property type="entry name" value="PHOSPHATE REGULON SENSOR PROTEIN PHOR"/>
    <property type="match status" value="1"/>
</dbReference>
<evidence type="ECO:0000259" key="10">
    <source>
        <dbReference type="PROSITE" id="PS50109"/>
    </source>
</evidence>
<sequence>MIRAGDLGAIVGIAVVCGLVVGAIGLVALRLARRAPMAVQVSIVVLTGTLSVAVGMVAVAQAMFLSPHDLVVSLWVAGIAALVSLGVAAVLAVTFVRQARRVRRLAASLGGAREDGAIVPMDASGSELAAVAEELARTSLRLEEAHAEVDAMDQSRREFIAWISHDLRTPLAGLRAMAEALEDGLADDPQRFHRQMRLQVDHLSDLVDDLFELSKIESGRLILAMDTVSLHDLVSDAVAELRVLAETRRVTIRESPDQDALVRGDARELGRAVSNLLLNAIQYSPPGTAVAVETEVDADGHAVLSVVDQGGGIPPTDLENVFRAGWRGAESRTPAPLWGRSSGAGLGLAIARGIVVAHDGDLHARNVDGGCRFEMVLPALPHAAA</sequence>
<dbReference type="Pfam" id="PF00512">
    <property type="entry name" value="HisKA"/>
    <property type="match status" value="1"/>
</dbReference>
<dbReference type="PRINTS" id="PR00344">
    <property type="entry name" value="BCTRLSENSOR"/>
</dbReference>
<dbReference type="InterPro" id="IPR003594">
    <property type="entry name" value="HATPase_dom"/>
</dbReference>
<proteinExistence type="predicted"/>
<dbReference type="Gene3D" id="1.10.287.130">
    <property type="match status" value="1"/>
</dbReference>
<evidence type="ECO:0000256" key="4">
    <source>
        <dbReference type="ARBA" id="ARBA00022553"/>
    </source>
</evidence>
<dbReference type="SUPFAM" id="SSF55874">
    <property type="entry name" value="ATPase domain of HSP90 chaperone/DNA topoisomerase II/histidine kinase"/>
    <property type="match status" value="1"/>
</dbReference>
<dbReference type="SMART" id="SM00387">
    <property type="entry name" value="HATPase_c"/>
    <property type="match status" value="1"/>
</dbReference>
<keyword evidence="6 11" id="KW-0418">Kinase</keyword>
<dbReference type="CDD" id="cd00082">
    <property type="entry name" value="HisKA"/>
    <property type="match status" value="1"/>
</dbReference>
<dbReference type="Pfam" id="PF02518">
    <property type="entry name" value="HATPase_c"/>
    <property type="match status" value="1"/>
</dbReference>
<keyword evidence="12" id="KW-1185">Reference proteome</keyword>
<dbReference type="InterPro" id="IPR050351">
    <property type="entry name" value="BphY/WalK/GraS-like"/>
</dbReference>
<gene>
    <name evidence="11" type="ORF">SM116_03165</name>
</gene>
<evidence type="ECO:0000256" key="7">
    <source>
        <dbReference type="ARBA" id="ARBA00023012"/>
    </source>
</evidence>
<organism evidence="11 12">
    <name type="scientific">Microbacterium rhizosphaerae</name>
    <dbReference type="NCBI Taxonomy" id="1678237"/>
    <lineage>
        <taxon>Bacteria</taxon>
        <taxon>Bacillati</taxon>
        <taxon>Actinomycetota</taxon>
        <taxon>Actinomycetes</taxon>
        <taxon>Micrococcales</taxon>
        <taxon>Microbacteriaceae</taxon>
        <taxon>Microbacterium</taxon>
    </lineage>
</organism>
<comment type="catalytic activity">
    <reaction evidence="1">
        <text>ATP + protein L-histidine = ADP + protein N-phospho-L-histidine.</text>
        <dbReference type="EC" id="2.7.13.3"/>
    </reaction>
</comment>
<feature type="domain" description="Histidine kinase" evidence="10">
    <location>
        <begin position="162"/>
        <end position="381"/>
    </location>
</feature>
<evidence type="ECO:0000256" key="1">
    <source>
        <dbReference type="ARBA" id="ARBA00000085"/>
    </source>
</evidence>
<dbReference type="SUPFAM" id="SSF47384">
    <property type="entry name" value="Homodimeric domain of signal transducing histidine kinase"/>
    <property type="match status" value="1"/>
</dbReference>
<keyword evidence="9" id="KW-0812">Transmembrane</keyword>
<evidence type="ECO:0000256" key="2">
    <source>
        <dbReference type="ARBA" id="ARBA00004236"/>
    </source>
</evidence>
<dbReference type="PANTHER" id="PTHR45453:SF1">
    <property type="entry name" value="PHOSPHATE REGULON SENSOR PROTEIN PHOR"/>
    <property type="match status" value="1"/>
</dbReference>
<dbReference type="InterPro" id="IPR036890">
    <property type="entry name" value="HATPase_C_sf"/>
</dbReference>
<reference evidence="11 12" key="1">
    <citation type="submission" date="2023-11" db="EMBL/GenBank/DDBJ databases">
        <title>Genome sequence of Microbacterium rhizosphaerae KACC 19337.</title>
        <authorList>
            <person name="Choi H."/>
            <person name="Kim S."/>
            <person name="Kim Y."/>
            <person name="Kwon S.-W."/>
            <person name="Heo J."/>
        </authorList>
    </citation>
    <scope>NUCLEOTIDE SEQUENCE [LARGE SCALE GENOMIC DNA]</scope>
    <source>
        <strain evidence="11 12">KACC 19337</strain>
    </source>
</reference>
<feature type="transmembrane region" description="Helical" evidence="9">
    <location>
        <begin position="70"/>
        <end position="96"/>
    </location>
</feature>
<accession>A0ABZ0SSF8</accession>
<dbReference type="EC" id="2.7.13.3" evidence="3"/>
<dbReference type="RefSeq" id="WP_320943013.1">
    <property type="nucleotide sequence ID" value="NZ_BAABEU010000011.1"/>
</dbReference>
<dbReference type="PROSITE" id="PS50109">
    <property type="entry name" value="HIS_KIN"/>
    <property type="match status" value="1"/>
</dbReference>
<keyword evidence="9" id="KW-1133">Transmembrane helix</keyword>
<evidence type="ECO:0000313" key="11">
    <source>
        <dbReference type="EMBL" id="WPR90301.1"/>
    </source>
</evidence>
<evidence type="ECO:0000256" key="8">
    <source>
        <dbReference type="ARBA" id="ARBA00039401"/>
    </source>
</evidence>
<feature type="transmembrane region" description="Helical" evidence="9">
    <location>
        <begin position="6"/>
        <end position="29"/>
    </location>
</feature>
<name>A0ABZ0SSF8_9MICO</name>
<comment type="subcellular location">
    <subcellularLocation>
        <location evidence="2">Cell membrane</location>
    </subcellularLocation>
</comment>
<dbReference type="InterPro" id="IPR036097">
    <property type="entry name" value="HisK_dim/P_sf"/>
</dbReference>
<keyword evidence="7" id="KW-0902">Two-component regulatory system</keyword>